<evidence type="ECO:0000313" key="3">
    <source>
        <dbReference type="Proteomes" id="UP000268014"/>
    </source>
</evidence>
<evidence type="ECO:0000313" key="4">
    <source>
        <dbReference type="WBParaSite" id="HPLM_0000777301-mRNA-1"/>
    </source>
</evidence>
<feature type="transmembrane region" description="Helical" evidence="1">
    <location>
        <begin position="6"/>
        <end position="25"/>
    </location>
</feature>
<proteinExistence type="predicted"/>
<evidence type="ECO:0000313" key="2">
    <source>
        <dbReference type="EMBL" id="VDO32921.1"/>
    </source>
</evidence>
<dbReference type="OrthoDB" id="5833348at2759"/>
<keyword evidence="1" id="KW-1133">Transmembrane helix</keyword>
<dbReference type="Proteomes" id="UP000268014">
    <property type="component" value="Unassembled WGS sequence"/>
</dbReference>
<reference evidence="4" key="1">
    <citation type="submission" date="2017-02" db="UniProtKB">
        <authorList>
            <consortium name="WormBaseParasite"/>
        </authorList>
    </citation>
    <scope>IDENTIFICATION</scope>
</reference>
<feature type="transmembrane region" description="Helical" evidence="1">
    <location>
        <begin position="124"/>
        <end position="142"/>
    </location>
</feature>
<dbReference type="WBParaSite" id="HPLM_0000777301-mRNA-1">
    <property type="protein sequence ID" value="HPLM_0000777301-mRNA-1"/>
    <property type="gene ID" value="HPLM_0000777301"/>
</dbReference>
<evidence type="ECO:0000256" key="1">
    <source>
        <dbReference type="SAM" id="Phobius"/>
    </source>
</evidence>
<keyword evidence="1" id="KW-0812">Transmembrane</keyword>
<organism evidence="4">
    <name type="scientific">Haemonchus placei</name>
    <name type="common">Barber's pole worm</name>
    <dbReference type="NCBI Taxonomy" id="6290"/>
    <lineage>
        <taxon>Eukaryota</taxon>
        <taxon>Metazoa</taxon>
        <taxon>Ecdysozoa</taxon>
        <taxon>Nematoda</taxon>
        <taxon>Chromadorea</taxon>
        <taxon>Rhabditida</taxon>
        <taxon>Rhabditina</taxon>
        <taxon>Rhabditomorpha</taxon>
        <taxon>Strongyloidea</taxon>
        <taxon>Trichostrongylidae</taxon>
        <taxon>Haemonchus</taxon>
    </lineage>
</organism>
<feature type="transmembrane region" description="Helical" evidence="1">
    <location>
        <begin position="81"/>
        <end position="104"/>
    </location>
</feature>
<dbReference type="EMBL" id="UZAF01016724">
    <property type="protein sequence ID" value="VDO32921.1"/>
    <property type="molecule type" value="Genomic_DNA"/>
</dbReference>
<keyword evidence="1" id="KW-0472">Membrane</keyword>
<reference evidence="2 3" key="2">
    <citation type="submission" date="2018-11" db="EMBL/GenBank/DDBJ databases">
        <authorList>
            <consortium name="Pathogen Informatics"/>
        </authorList>
    </citation>
    <scope>NUCLEOTIDE SEQUENCE [LARGE SCALE GENOMIC DNA]</scope>
    <source>
        <strain evidence="2 3">MHpl1</strain>
    </source>
</reference>
<accession>A0A0N4WBF1</accession>
<dbReference type="AlphaFoldDB" id="A0A0N4WBF1"/>
<feature type="transmembrane region" description="Helical" evidence="1">
    <location>
        <begin position="154"/>
        <end position="176"/>
    </location>
</feature>
<sequence>MNQINFLDFGQVICHVLSGIFIIFPQIQQRVPALVRVVMVIGWLYTIGVWLWGCITQNFYLAGVGWSYDLSKMGAETLSALEWYLCFPSLGLTYIAYLAIVIHVEMTKRDMATRTNRRGQEFKIFLQATILFCYMSTLIILWHNAVDWFHMTKMTIAILNSAWIFFSYLNPLLLVAMNP</sequence>
<dbReference type="OMA" id="WMIGCIN"/>
<name>A0A0N4WBF1_HAEPC</name>
<gene>
    <name evidence="2" type="ORF">HPLM_LOCUS7765</name>
</gene>
<protein>
    <submittedName>
        <fullName evidence="4">7TM_GPCR_Srx domain-containing protein</fullName>
    </submittedName>
</protein>
<keyword evidence="3" id="KW-1185">Reference proteome</keyword>
<feature type="transmembrane region" description="Helical" evidence="1">
    <location>
        <begin position="37"/>
        <end position="61"/>
    </location>
</feature>